<evidence type="ECO:0000313" key="4">
    <source>
        <dbReference type="EMBL" id="GFZ76955.1"/>
    </source>
</evidence>
<gene>
    <name evidence="3 4" type="primary">ureB</name>
    <name evidence="4" type="ORF">GCM10008018_23060</name>
</gene>
<comment type="catalytic activity">
    <reaction evidence="2 3">
        <text>urea + 2 H2O + H(+) = hydrogencarbonate + 2 NH4(+)</text>
        <dbReference type="Rhea" id="RHEA:20557"/>
        <dbReference type="ChEBI" id="CHEBI:15377"/>
        <dbReference type="ChEBI" id="CHEBI:15378"/>
        <dbReference type="ChEBI" id="CHEBI:16199"/>
        <dbReference type="ChEBI" id="CHEBI:17544"/>
        <dbReference type="ChEBI" id="CHEBI:28938"/>
        <dbReference type="EC" id="3.5.1.5"/>
    </reaction>
</comment>
<name>A0ABQ1ELE6_9BACL</name>
<dbReference type="EMBL" id="BMHE01000009">
    <property type="protein sequence ID" value="GFZ76955.1"/>
    <property type="molecule type" value="Genomic_DNA"/>
</dbReference>
<dbReference type="PANTHER" id="PTHR33569">
    <property type="entry name" value="UREASE"/>
    <property type="match status" value="1"/>
</dbReference>
<dbReference type="Proteomes" id="UP000615455">
    <property type="component" value="Unassembled WGS sequence"/>
</dbReference>
<dbReference type="NCBIfam" id="TIGR00192">
    <property type="entry name" value="urease_beta"/>
    <property type="match status" value="1"/>
</dbReference>
<reference evidence="5" key="1">
    <citation type="journal article" date="2019" name="Int. J. Syst. Evol. Microbiol.">
        <title>The Global Catalogue of Microorganisms (GCM) 10K type strain sequencing project: providing services to taxonomists for standard genome sequencing and annotation.</title>
        <authorList>
            <consortium name="The Broad Institute Genomics Platform"/>
            <consortium name="The Broad Institute Genome Sequencing Center for Infectious Disease"/>
            <person name="Wu L."/>
            <person name="Ma J."/>
        </authorList>
    </citation>
    <scope>NUCLEOTIDE SEQUENCE [LARGE SCALE GENOMIC DNA]</scope>
    <source>
        <strain evidence="5">CGMCC 1.15043</strain>
    </source>
</reference>
<accession>A0ABQ1ELE6</accession>
<dbReference type="Pfam" id="PF00699">
    <property type="entry name" value="Urease_beta"/>
    <property type="match status" value="1"/>
</dbReference>
<dbReference type="InterPro" id="IPR002019">
    <property type="entry name" value="Urease_beta-like"/>
</dbReference>
<dbReference type="InterPro" id="IPR036461">
    <property type="entry name" value="Urease_betasu_sf"/>
</dbReference>
<comment type="caution">
    <text evidence="4">The sequence shown here is derived from an EMBL/GenBank/DDBJ whole genome shotgun (WGS) entry which is preliminary data.</text>
</comment>
<evidence type="ECO:0000256" key="1">
    <source>
        <dbReference type="ARBA" id="ARBA00022801"/>
    </source>
</evidence>
<dbReference type="CDD" id="cd00407">
    <property type="entry name" value="Urease_beta"/>
    <property type="match status" value="1"/>
</dbReference>
<keyword evidence="5" id="KW-1185">Reference proteome</keyword>
<comment type="pathway">
    <text evidence="3">Nitrogen metabolism; urea degradation; CO(2) and NH(3) from urea (urease route): step 1/1.</text>
</comment>
<evidence type="ECO:0000256" key="3">
    <source>
        <dbReference type="HAMAP-Rule" id="MF_01954"/>
    </source>
</evidence>
<evidence type="ECO:0000313" key="5">
    <source>
        <dbReference type="Proteomes" id="UP000615455"/>
    </source>
</evidence>
<dbReference type="SUPFAM" id="SSF51278">
    <property type="entry name" value="Urease, beta-subunit"/>
    <property type="match status" value="1"/>
</dbReference>
<protein>
    <recommendedName>
        <fullName evidence="3">Urease subunit beta</fullName>
        <ecNumber evidence="3">3.5.1.5</ecNumber>
    </recommendedName>
    <alternativeName>
        <fullName evidence="3">Urea amidohydrolase subunit beta</fullName>
    </alternativeName>
</protein>
<dbReference type="Gene3D" id="2.10.150.10">
    <property type="entry name" value="Urease, beta subunit"/>
    <property type="match status" value="1"/>
</dbReference>
<comment type="similarity">
    <text evidence="3">Belongs to the urease beta subunit family.</text>
</comment>
<keyword evidence="3" id="KW-0963">Cytoplasm</keyword>
<proteinExistence type="inferred from homology"/>
<dbReference type="InterPro" id="IPR050069">
    <property type="entry name" value="Urease_subunit"/>
</dbReference>
<comment type="subunit">
    <text evidence="3">Heterotrimer of UreA (gamma), UreB (beta) and UreC (alpha) subunits. Three heterotrimers associate to form the active enzyme.</text>
</comment>
<comment type="subcellular location">
    <subcellularLocation>
        <location evidence="3">Cytoplasm</location>
    </subcellularLocation>
</comment>
<dbReference type="NCBIfam" id="NF009682">
    <property type="entry name" value="PRK13203.1"/>
    <property type="match status" value="1"/>
</dbReference>
<dbReference type="PANTHER" id="PTHR33569:SF1">
    <property type="entry name" value="UREASE"/>
    <property type="match status" value="1"/>
</dbReference>
<dbReference type="EC" id="3.5.1.5" evidence="3"/>
<dbReference type="HAMAP" id="MF_01954">
    <property type="entry name" value="Urease_beta"/>
    <property type="match status" value="1"/>
</dbReference>
<evidence type="ECO:0000256" key="2">
    <source>
        <dbReference type="ARBA" id="ARBA00047778"/>
    </source>
</evidence>
<dbReference type="RefSeq" id="WP_189011516.1">
    <property type="nucleotide sequence ID" value="NZ_BMHE01000009.1"/>
</dbReference>
<organism evidence="4 5">
    <name type="scientific">Paenibacillus marchantiophytorum</name>
    <dbReference type="NCBI Taxonomy" id="1619310"/>
    <lineage>
        <taxon>Bacteria</taxon>
        <taxon>Bacillati</taxon>
        <taxon>Bacillota</taxon>
        <taxon>Bacilli</taxon>
        <taxon>Bacillales</taxon>
        <taxon>Paenibacillaceae</taxon>
        <taxon>Paenibacillus</taxon>
    </lineage>
</organism>
<sequence>MVPGEFRTGKGYIELNVGRQTVDVIVTNTGDRPVQVGSHFHFFEVNRALAFPRELAYGMRLDIPAGTAVRFEPGEQKPVQLVELGGAKVSYGLNNLSKGSAVKGQMPDEVKDRLQTWEGNPGESNRS</sequence>
<keyword evidence="1 3" id="KW-0378">Hydrolase</keyword>